<evidence type="ECO:0000256" key="2">
    <source>
        <dbReference type="ARBA" id="ARBA00004447"/>
    </source>
</evidence>
<accession>A0A1F5T5W1</accession>
<reference evidence="15 16" key="1">
    <citation type="journal article" date="2016" name="Nat. Commun.">
        <title>Thousands of microbial genomes shed light on interconnected biogeochemical processes in an aquifer system.</title>
        <authorList>
            <person name="Anantharaman K."/>
            <person name="Brown C.T."/>
            <person name="Hug L.A."/>
            <person name="Sharon I."/>
            <person name="Castelle C.J."/>
            <person name="Probst A.J."/>
            <person name="Thomas B.C."/>
            <person name="Singh A."/>
            <person name="Wilkins M.J."/>
            <person name="Karaoz U."/>
            <person name="Brodie E.L."/>
            <person name="Williams K.H."/>
            <person name="Hubbard S.S."/>
            <person name="Banfield J.F."/>
        </authorList>
    </citation>
    <scope>NUCLEOTIDE SEQUENCE [LARGE SCALE GENOMIC DNA]</scope>
</reference>
<keyword evidence="8" id="KW-0735">Signal-anchor</keyword>
<gene>
    <name evidence="15" type="ORF">A2482_00605</name>
</gene>
<keyword evidence="6" id="KW-0812">Transmembrane</keyword>
<keyword evidence="7" id="KW-0210">Decarboxylase</keyword>
<evidence type="ECO:0000256" key="7">
    <source>
        <dbReference type="ARBA" id="ARBA00022793"/>
    </source>
</evidence>
<evidence type="ECO:0000259" key="14">
    <source>
        <dbReference type="Pfam" id="PF16363"/>
    </source>
</evidence>
<evidence type="ECO:0000256" key="6">
    <source>
        <dbReference type="ARBA" id="ARBA00022692"/>
    </source>
</evidence>
<comment type="subcellular location">
    <subcellularLocation>
        <location evidence="2">Golgi apparatus</location>
        <location evidence="2">Golgi stack membrane</location>
        <topology evidence="2">Single-pass type II membrane protein</topology>
    </subcellularLocation>
</comment>
<sequence>MERRKNVLVIGGAGFIGSHLCERLLAEANVICLDNFITSGEGNINHLLRAANFKFVKADITQPIDLETIKDLDIFQLKVFGIKEVYFMACPTSVANFEKLKKQTILAQTVGLINALEIAVRYQAKFLQASSSVVYGQVERGAFVAEDYRGAMDMLDARACYDEGKRYAESVVDVYRAVHNLDTKIARIFRTYGPRMLLKDGQMVPDFIMSALENKDLVIYGNKDFQTSLCYVSDIVEGCIKLMESQINEPVNLGSTDIFLLRNVSEKIIELTGSNSKIKFEKAKLFMRELALPNINKIREELGWLPVITLEEGLRKTVDYTKAHKDLLTFSKEI</sequence>
<protein>
    <recommendedName>
        <fullName evidence="5">UDP-glucuronate decarboxylase</fullName>
        <ecNumber evidence="5">4.1.1.35</ecNumber>
    </recommendedName>
</protein>
<evidence type="ECO:0000256" key="11">
    <source>
        <dbReference type="ARBA" id="ARBA00023034"/>
    </source>
</evidence>
<keyword evidence="11" id="KW-0333">Golgi apparatus</keyword>
<dbReference type="EC" id="4.1.1.35" evidence="5"/>
<dbReference type="SUPFAM" id="SSF51735">
    <property type="entry name" value="NAD(P)-binding Rossmann-fold domains"/>
    <property type="match status" value="1"/>
</dbReference>
<keyword evidence="12" id="KW-0472">Membrane</keyword>
<evidence type="ECO:0000256" key="9">
    <source>
        <dbReference type="ARBA" id="ARBA00022989"/>
    </source>
</evidence>
<feature type="domain" description="NAD(P)-binding" evidence="14">
    <location>
        <begin position="8"/>
        <end position="317"/>
    </location>
</feature>
<evidence type="ECO:0000313" key="15">
    <source>
        <dbReference type="EMBL" id="OGF34279.1"/>
    </source>
</evidence>
<dbReference type="InterPro" id="IPR016040">
    <property type="entry name" value="NAD(P)-bd_dom"/>
</dbReference>
<keyword evidence="13" id="KW-0456">Lyase</keyword>
<evidence type="ECO:0000256" key="8">
    <source>
        <dbReference type="ARBA" id="ARBA00022968"/>
    </source>
</evidence>
<evidence type="ECO:0000256" key="3">
    <source>
        <dbReference type="ARBA" id="ARBA00005100"/>
    </source>
</evidence>
<comment type="cofactor">
    <cofactor evidence="1">
        <name>NAD(+)</name>
        <dbReference type="ChEBI" id="CHEBI:57540"/>
    </cofactor>
</comment>
<dbReference type="InterPro" id="IPR036291">
    <property type="entry name" value="NAD(P)-bd_dom_sf"/>
</dbReference>
<evidence type="ECO:0000256" key="13">
    <source>
        <dbReference type="ARBA" id="ARBA00023239"/>
    </source>
</evidence>
<dbReference type="GO" id="GO:0005737">
    <property type="term" value="C:cytoplasm"/>
    <property type="evidence" value="ECO:0007669"/>
    <property type="project" value="TreeGrafter"/>
</dbReference>
<evidence type="ECO:0000256" key="1">
    <source>
        <dbReference type="ARBA" id="ARBA00001911"/>
    </source>
</evidence>
<keyword evidence="10" id="KW-0520">NAD</keyword>
<dbReference type="PANTHER" id="PTHR43078:SF6">
    <property type="entry name" value="UDP-GLUCURONIC ACID DECARBOXYLASE 1"/>
    <property type="match status" value="1"/>
</dbReference>
<dbReference type="GO" id="GO:0033320">
    <property type="term" value="P:UDP-D-xylose biosynthetic process"/>
    <property type="evidence" value="ECO:0007669"/>
    <property type="project" value="UniProtKB-UniPathway"/>
</dbReference>
<dbReference type="InterPro" id="IPR044516">
    <property type="entry name" value="UXS-like"/>
</dbReference>
<evidence type="ECO:0000256" key="4">
    <source>
        <dbReference type="ARBA" id="ARBA00007505"/>
    </source>
</evidence>
<name>A0A1F5T5W1_9BACT</name>
<evidence type="ECO:0000313" key="16">
    <source>
        <dbReference type="Proteomes" id="UP000178656"/>
    </source>
</evidence>
<evidence type="ECO:0000256" key="12">
    <source>
        <dbReference type="ARBA" id="ARBA00023136"/>
    </source>
</evidence>
<keyword evidence="9" id="KW-1133">Transmembrane helix</keyword>
<dbReference type="AlphaFoldDB" id="A0A1F5T5W1"/>
<proteinExistence type="inferred from homology"/>
<comment type="pathway">
    <text evidence="3">Nucleotide-sugar biosynthesis; UDP-alpha-D-xylose biosynthesis; UDP-alpha-D-xylose from UDP-alpha-D-glucuronate: step 1/1.</text>
</comment>
<comment type="similarity">
    <text evidence="4">Belongs to the NAD(P)-dependent epimerase/dehydratase family. UDP-glucuronic acid decarboxylase subfamily.</text>
</comment>
<dbReference type="Proteomes" id="UP000178656">
    <property type="component" value="Unassembled WGS sequence"/>
</dbReference>
<organism evidence="15 16">
    <name type="scientific">Candidatus Falkowbacteria bacterium RIFOXYC2_FULL_48_21</name>
    <dbReference type="NCBI Taxonomy" id="1798005"/>
    <lineage>
        <taxon>Bacteria</taxon>
        <taxon>Candidatus Falkowiibacteriota</taxon>
    </lineage>
</organism>
<comment type="caution">
    <text evidence="15">The sequence shown here is derived from an EMBL/GenBank/DDBJ whole genome shotgun (WGS) entry which is preliminary data.</text>
</comment>
<dbReference type="UniPathway" id="UPA00796">
    <property type="reaction ID" value="UER00771"/>
</dbReference>
<dbReference type="GO" id="GO:0070403">
    <property type="term" value="F:NAD+ binding"/>
    <property type="evidence" value="ECO:0007669"/>
    <property type="project" value="InterPro"/>
</dbReference>
<dbReference type="PANTHER" id="PTHR43078">
    <property type="entry name" value="UDP-GLUCURONIC ACID DECARBOXYLASE-RELATED"/>
    <property type="match status" value="1"/>
</dbReference>
<dbReference type="GO" id="GO:0042732">
    <property type="term" value="P:D-xylose metabolic process"/>
    <property type="evidence" value="ECO:0007669"/>
    <property type="project" value="InterPro"/>
</dbReference>
<dbReference type="GO" id="GO:0048040">
    <property type="term" value="F:UDP-glucuronate decarboxylase activity"/>
    <property type="evidence" value="ECO:0007669"/>
    <property type="project" value="UniProtKB-EC"/>
</dbReference>
<dbReference type="EMBL" id="MFGM01000074">
    <property type="protein sequence ID" value="OGF34279.1"/>
    <property type="molecule type" value="Genomic_DNA"/>
</dbReference>
<dbReference type="Pfam" id="PF16363">
    <property type="entry name" value="GDP_Man_Dehyd"/>
    <property type="match status" value="1"/>
</dbReference>
<evidence type="ECO:0000256" key="10">
    <source>
        <dbReference type="ARBA" id="ARBA00023027"/>
    </source>
</evidence>
<dbReference type="Gene3D" id="3.40.50.720">
    <property type="entry name" value="NAD(P)-binding Rossmann-like Domain"/>
    <property type="match status" value="1"/>
</dbReference>
<evidence type="ECO:0000256" key="5">
    <source>
        <dbReference type="ARBA" id="ARBA00012290"/>
    </source>
</evidence>